<keyword evidence="2" id="KW-1185">Reference proteome</keyword>
<reference evidence="1 2" key="1">
    <citation type="journal article" date="2018" name="Nat. Ecol. Evol.">
        <title>Pezizomycetes genomes reveal the molecular basis of ectomycorrhizal truffle lifestyle.</title>
        <authorList>
            <person name="Murat C."/>
            <person name="Payen T."/>
            <person name="Noel B."/>
            <person name="Kuo A."/>
            <person name="Morin E."/>
            <person name="Chen J."/>
            <person name="Kohler A."/>
            <person name="Krizsan K."/>
            <person name="Balestrini R."/>
            <person name="Da Silva C."/>
            <person name="Montanini B."/>
            <person name="Hainaut M."/>
            <person name="Levati E."/>
            <person name="Barry K.W."/>
            <person name="Belfiori B."/>
            <person name="Cichocki N."/>
            <person name="Clum A."/>
            <person name="Dockter R.B."/>
            <person name="Fauchery L."/>
            <person name="Guy J."/>
            <person name="Iotti M."/>
            <person name="Le Tacon F."/>
            <person name="Lindquist E.A."/>
            <person name="Lipzen A."/>
            <person name="Malagnac F."/>
            <person name="Mello A."/>
            <person name="Molinier V."/>
            <person name="Miyauchi S."/>
            <person name="Poulain J."/>
            <person name="Riccioni C."/>
            <person name="Rubini A."/>
            <person name="Sitrit Y."/>
            <person name="Splivallo R."/>
            <person name="Traeger S."/>
            <person name="Wang M."/>
            <person name="Zifcakova L."/>
            <person name="Wipf D."/>
            <person name="Zambonelli A."/>
            <person name="Paolocci F."/>
            <person name="Nowrousian M."/>
            <person name="Ottonello S."/>
            <person name="Baldrian P."/>
            <person name="Spatafora J.W."/>
            <person name="Henrissat B."/>
            <person name="Nagy L.G."/>
            <person name="Aury J.M."/>
            <person name="Wincker P."/>
            <person name="Grigoriev I.V."/>
            <person name="Bonfante P."/>
            <person name="Martin F.M."/>
        </authorList>
    </citation>
    <scope>NUCLEOTIDE SEQUENCE [LARGE SCALE GENOMIC DNA]</scope>
    <source>
        <strain evidence="1 2">120613-1</strain>
    </source>
</reference>
<protein>
    <submittedName>
        <fullName evidence="1">Uncharacterized protein</fullName>
    </submittedName>
</protein>
<gene>
    <name evidence="1" type="ORF">L873DRAFT_549598</name>
</gene>
<evidence type="ECO:0000313" key="2">
    <source>
        <dbReference type="Proteomes" id="UP000276215"/>
    </source>
</evidence>
<evidence type="ECO:0000313" key="1">
    <source>
        <dbReference type="EMBL" id="RPB05830.1"/>
    </source>
</evidence>
<dbReference type="EMBL" id="ML120352">
    <property type="protein sequence ID" value="RPB05830.1"/>
    <property type="molecule type" value="Genomic_DNA"/>
</dbReference>
<dbReference type="Proteomes" id="UP000276215">
    <property type="component" value="Unassembled WGS sequence"/>
</dbReference>
<organism evidence="1 2">
    <name type="scientific">Choiromyces venosus 120613-1</name>
    <dbReference type="NCBI Taxonomy" id="1336337"/>
    <lineage>
        <taxon>Eukaryota</taxon>
        <taxon>Fungi</taxon>
        <taxon>Dikarya</taxon>
        <taxon>Ascomycota</taxon>
        <taxon>Pezizomycotina</taxon>
        <taxon>Pezizomycetes</taxon>
        <taxon>Pezizales</taxon>
        <taxon>Tuberaceae</taxon>
        <taxon>Choiromyces</taxon>
    </lineage>
</organism>
<sequence>MIIIQKETLESDSTDVLQRFQGAYIFLTSRIFLFSFSLSAFDTPLPPLHQFSVYRIRLPARYTRTRYCTSYGAGTLESTFTTAKFSQLFDKQHRMPLFYLFLLYNDPKSYREHIYRVDFILGGWFFL</sequence>
<name>A0A3N4K5K3_9PEZI</name>
<accession>A0A3N4K5K3</accession>
<proteinExistence type="predicted"/>
<dbReference type="AlphaFoldDB" id="A0A3N4K5K3"/>